<gene>
    <name evidence="3" type="ORF">TARUN_3484</name>
</gene>
<name>A0A395NRZ7_TRIAR</name>
<dbReference type="AlphaFoldDB" id="A0A395NRZ7"/>
<comment type="caution">
    <text evidence="3">The sequence shown here is derived from an EMBL/GenBank/DDBJ whole genome shotgun (WGS) entry which is preliminary data.</text>
</comment>
<organism evidence="3 4">
    <name type="scientific">Trichoderma arundinaceum</name>
    <dbReference type="NCBI Taxonomy" id="490622"/>
    <lineage>
        <taxon>Eukaryota</taxon>
        <taxon>Fungi</taxon>
        <taxon>Dikarya</taxon>
        <taxon>Ascomycota</taxon>
        <taxon>Pezizomycotina</taxon>
        <taxon>Sordariomycetes</taxon>
        <taxon>Hypocreomycetidae</taxon>
        <taxon>Hypocreales</taxon>
        <taxon>Hypocreaceae</taxon>
        <taxon>Trichoderma</taxon>
    </lineage>
</organism>
<evidence type="ECO:0000313" key="3">
    <source>
        <dbReference type="EMBL" id="RFU78778.1"/>
    </source>
</evidence>
<feature type="region of interest" description="Disordered" evidence="1">
    <location>
        <begin position="1"/>
        <end position="153"/>
    </location>
</feature>
<proteinExistence type="predicted"/>
<feature type="domain" description="DUF7924" evidence="2">
    <location>
        <begin position="221"/>
        <end position="442"/>
    </location>
</feature>
<dbReference type="STRING" id="490622.A0A395NRZ7"/>
<sequence length="449" mass="50984">MDTIMQQQQQQKNQQQGLAAQEYSPYPQRPLSPITEEANAPSSGRKRSRDSPIAVYDSSGDDRDSKRRQTFDSQDYAEANAGSRADFMEVSREGASTRDASPRESIEEESRSIEADGQEGTDDTYYENSSDVQSPLERDSSDSPNYESDSDCYALPKIMRPREPKCAPYRDPSWSAAFKQAGTFMCEFPQGLTAESEGLCRELLEKEQEPPKNSLFDDDVIERTCARLAGKNETSIFRDITPLVAPSVEILATRGEEQLSILCESTNEVWTYSQPLLRLQPQPSYAVGFKAQAFTEEQFRKVTEFFEDKCTTETSPLMGTSYMFFPCFSVEIGPLEIAQRQNTHNMTVGMRAVVDIFRAINREGEVHRQALGFSISHNARQVQIVAHYPVISGEATQFYQQVIHSFDFADPKCMDKWAGYRFTRNLYDVWMPAQFDWIRTAINGLPAEW</sequence>
<keyword evidence="4" id="KW-1185">Reference proteome</keyword>
<dbReference type="PANTHER" id="PTHR42470">
    <property type="entry name" value="VAST DOMAIN-CONTAINING PROTEIN"/>
    <property type="match status" value="1"/>
</dbReference>
<dbReference type="Pfam" id="PF25545">
    <property type="entry name" value="DUF7924"/>
    <property type="match status" value="1"/>
</dbReference>
<feature type="compositionally biased region" description="Basic and acidic residues" evidence="1">
    <location>
        <begin position="86"/>
        <end position="114"/>
    </location>
</feature>
<reference evidence="3 4" key="1">
    <citation type="journal article" date="2018" name="PLoS Pathog.">
        <title>Evolution of structural diversity of trichothecenes, a family of toxins produced by plant pathogenic and entomopathogenic fungi.</title>
        <authorList>
            <person name="Proctor R.H."/>
            <person name="McCormick S.P."/>
            <person name="Kim H.S."/>
            <person name="Cardoza R.E."/>
            <person name="Stanley A.M."/>
            <person name="Lindo L."/>
            <person name="Kelly A."/>
            <person name="Brown D.W."/>
            <person name="Lee T."/>
            <person name="Vaughan M.M."/>
            <person name="Alexander N.J."/>
            <person name="Busman M."/>
            <person name="Gutierrez S."/>
        </authorList>
    </citation>
    <scope>NUCLEOTIDE SEQUENCE [LARGE SCALE GENOMIC DNA]</scope>
    <source>
        <strain evidence="3 4">IBT 40837</strain>
    </source>
</reference>
<evidence type="ECO:0000313" key="4">
    <source>
        <dbReference type="Proteomes" id="UP000266272"/>
    </source>
</evidence>
<protein>
    <recommendedName>
        <fullName evidence="2">DUF7924 domain-containing protein</fullName>
    </recommendedName>
</protein>
<dbReference type="PANTHER" id="PTHR42470:SF2">
    <property type="match status" value="1"/>
</dbReference>
<evidence type="ECO:0000259" key="2">
    <source>
        <dbReference type="Pfam" id="PF25545"/>
    </source>
</evidence>
<feature type="compositionally biased region" description="Low complexity" evidence="1">
    <location>
        <begin position="1"/>
        <end position="16"/>
    </location>
</feature>
<dbReference type="Proteomes" id="UP000266272">
    <property type="component" value="Unassembled WGS sequence"/>
</dbReference>
<feature type="compositionally biased region" description="Acidic residues" evidence="1">
    <location>
        <begin position="116"/>
        <end position="125"/>
    </location>
</feature>
<feature type="compositionally biased region" description="Basic and acidic residues" evidence="1">
    <location>
        <begin position="60"/>
        <end position="70"/>
    </location>
</feature>
<dbReference type="OrthoDB" id="5132737at2759"/>
<dbReference type="EMBL" id="PXOA01000195">
    <property type="protein sequence ID" value="RFU78778.1"/>
    <property type="molecule type" value="Genomic_DNA"/>
</dbReference>
<evidence type="ECO:0000256" key="1">
    <source>
        <dbReference type="SAM" id="MobiDB-lite"/>
    </source>
</evidence>
<accession>A0A395NRZ7</accession>
<dbReference type="InterPro" id="IPR057684">
    <property type="entry name" value="DUF7924"/>
</dbReference>